<dbReference type="SUPFAM" id="SSF116734">
    <property type="entry name" value="DNA methylase specificity domain"/>
    <property type="match status" value="2"/>
</dbReference>
<comment type="similarity">
    <text evidence="1">Belongs to the type-I restriction system S methylase family.</text>
</comment>
<dbReference type="PANTHER" id="PTHR30408">
    <property type="entry name" value="TYPE-1 RESTRICTION ENZYME ECOKI SPECIFICITY PROTEIN"/>
    <property type="match status" value="1"/>
</dbReference>
<dbReference type="RefSeq" id="WP_198418191.1">
    <property type="nucleotide sequence ID" value="NZ_AP019736.1"/>
</dbReference>
<evidence type="ECO:0000256" key="1">
    <source>
        <dbReference type="ARBA" id="ARBA00010923"/>
    </source>
</evidence>
<proteinExistence type="inferred from homology"/>
<dbReference type="KEGG" id="ada:A5CPEGH6_04430"/>
<dbReference type="GO" id="GO:0009307">
    <property type="term" value="P:DNA restriction-modification system"/>
    <property type="evidence" value="ECO:0007669"/>
    <property type="project" value="UniProtKB-KW"/>
</dbReference>
<dbReference type="CDD" id="cd17524">
    <property type="entry name" value="RMtype1_S_EcoUTORF5051P-TRD2-CR2_like"/>
    <property type="match status" value="1"/>
</dbReference>
<evidence type="ECO:0000259" key="4">
    <source>
        <dbReference type="Pfam" id="PF01420"/>
    </source>
</evidence>
<evidence type="ECO:0000256" key="3">
    <source>
        <dbReference type="ARBA" id="ARBA00023125"/>
    </source>
</evidence>
<dbReference type="InterPro" id="IPR052021">
    <property type="entry name" value="Type-I_RS_S_subunit"/>
</dbReference>
<dbReference type="Proteomes" id="UP000319374">
    <property type="component" value="Chromosome"/>
</dbReference>
<dbReference type="AlphaFoldDB" id="A0A4Y1WYG3"/>
<protein>
    <recommendedName>
        <fullName evidence="4">Type I restriction modification DNA specificity domain-containing protein</fullName>
    </recommendedName>
</protein>
<dbReference type="Gene3D" id="3.90.220.20">
    <property type="entry name" value="DNA methylase specificity domains"/>
    <property type="match status" value="2"/>
</dbReference>
<gene>
    <name evidence="5" type="ORF">A5CPEGH6_04430</name>
</gene>
<dbReference type="PANTHER" id="PTHR30408:SF12">
    <property type="entry name" value="TYPE I RESTRICTION ENZYME MJAVIII SPECIFICITY SUBUNIT"/>
    <property type="match status" value="1"/>
</dbReference>
<evidence type="ECO:0000313" key="6">
    <source>
        <dbReference type="Proteomes" id="UP000319374"/>
    </source>
</evidence>
<accession>A0A4Y1WYG3</accession>
<dbReference type="InterPro" id="IPR044946">
    <property type="entry name" value="Restrct_endonuc_typeI_TRD_sf"/>
</dbReference>
<reference evidence="6" key="1">
    <citation type="submission" date="2019-06" db="EMBL/GenBank/DDBJ databases">
        <title>Alistipes onderdonkii subsp. vulgaris subsp. nov., Alistipes dispar sp. nov. and Alistipes communis sp. nov., isolated from human faeces, and creation of Alistipes onderdonkii subsp. onderdonkii subsp. nov.</title>
        <authorList>
            <person name="Sakamoto M."/>
            <person name="Ikeyama N."/>
            <person name="Ogata Y."/>
            <person name="Suda W."/>
            <person name="Iino T."/>
            <person name="Hattori M."/>
            <person name="Ohkuma M."/>
        </authorList>
    </citation>
    <scope>NUCLEOTIDE SEQUENCE [LARGE SCALE GENOMIC DNA]</scope>
    <source>
        <strain evidence="6">5CPEGH6</strain>
    </source>
</reference>
<dbReference type="InterPro" id="IPR000055">
    <property type="entry name" value="Restrct_endonuc_typeI_TRD"/>
</dbReference>
<feature type="domain" description="Type I restriction modification DNA specificity" evidence="4">
    <location>
        <begin position="266"/>
        <end position="420"/>
    </location>
</feature>
<name>A0A4Y1WYG3_9BACT</name>
<organism evidence="5 6">
    <name type="scientific">Alistipes dispar</name>
    <dbReference type="NCBI Taxonomy" id="2585119"/>
    <lineage>
        <taxon>Bacteria</taxon>
        <taxon>Pseudomonadati</taxon>
        <taxon>Bacteroidota</taxon>
        <taxon>Bacteroidia</taxon>
        <taxon>Bacteroidales</taxon>
        <taxon>Rikenellaceae</taxon>
        <taxon>Alistipes</taxon>
    </lineage>
</organism>
<dbReference type="GeneID" id="98672414"/>
<sequence length="460" mass="52782">MEGLEIKEKKLYEVLSNKDFRIDSSFYTKEPKKNPDLIYAKIGEHLISSQYGISIEMNTDSVGYPIYRMNEIHDMLCDLDVDKCADITQAEYDRFALKDRDVLFNRTNSFEWVGRTGIYYQNDDIQRTFASYLVRLNPKDSILPEYLCAYLNCKYGEWDVKRRARQSINQTNVNPEEVKEIEIPILDIDLQQKIQCCFTQANSLRILSQKTYSEAELILHNELGINSIAVTDVNVSQKRFSDFINSGRLDAEYYQPKYDGLFSRLSEFETKRLGDIVRICKSIEPGSEAYQNQGIPFMRVSNLSKFGFSDTEIHLSSDEYGDVIRPKQNTILLSKDGSVGIAYKVEQDMNVITSGAILHLTITDNEFMPDYLTLVLNSVIVGMQAERDAGGSIIQHWKPSEIENVVIPKLSQEIQQEITNKVKESFALRRESKRLLNLAKTAVETTIEQGENAALRLLDR</sequence>
<dbReference type="GO" id="GO:0003677">
    <property type="term" value="F:DNA binding"/>
    <property type="evidence" value="ECO:0007669"/>
    <property type="project" value="UniProtKB-KW"/>
</dbReference>
<evidence type="ECO:0000313" key="5">
    <source>
        <dbReference type="EMBL" id="BBL05805.1"/>
    </source>
</evidence>
<evidence type="ECO:0000256" key="2">
    <source>
        <dbReference type="ARBA" id="ARBA00022747"/>
    </source>
</evidence>
<dbReference type="REBASE" id="313767">
    <property type="entry name" value="S.AspGH6ORF4420P"/>
</dbReference>
<dbReference type="EMBL" id="AP019736">
    <property type="protein sequence ID" value="BBL05805.1"/>
    <property type="molecule type" value="Genomic_DNA"/>
</dbReference>
<keyword evidence="3" id="KW-0238">DNA-binding</keyword>
<dbReference type="CDD" id="cd16961">
    <property type="entry name" value="RMtype1_S_TRD-CR_like"/>
    <property type="match status" value="1"/>
</dbReference>
<keyword evidence="2" id="KW-0680">Restriction system</keyword>
<dbReference type="Pfam" id="PF01420">
    <property type="entry name" value="Methylase_S"/>
    <property type="match status" value="1"/>
</dbReference>
<keyword evidence="6" id="KW-1185">Reference proteome</keyword>